<keyword evidence="2" id="KW-1185">Reference proteome</keyword>
<dbReference type="AlphaFoldDB" id="A0A3P7K6E1"/>
<evidence type="ECO:0000313" key="2">
    <source>
        <dbReference type="Proteomes" id="UP000270094"/>
    </source>
</evidence>
<dbReference type="Proteomes" id="UP000270094">
    <property type="component" value="Unassembled WGS sequence"/>
</dbReference>
<organism evidence="1 2">
    <name type="scientific">Strongylus vulgaris</name>
    <name type="common">Blood worm</name>
    <dbReference type="NCBI Taxonomy" id="40348"/>
    <lineage>
        <taxon>Eukaryota</taxon>
        <taxon>Metazoa</taxon>
        <taxon>Ecdysozoa</taxon>
        <taxon>Nematoda</taxon>
        <taxon>Chromadorea</taxon>
        <taxon>Rhabditida</taxon>
        <taxon>Rhabditina</taxon>
        <taxon>Rhabditomorpha</taxon>
        <taxon>Strongyloidea</taxon>
        <taxon>Strongylidae</taxon>
        <taxon>Strongylus</taxon>
    </lineage>
</organism>
<reference evidence="1 2" key="1">
    <citation type="submission" date="2018-11" db="EMBL/GenBank/DDBJ databases">
        <authorList>
            <consortium name="Pathogen Informatics"/>
        </authorList>
    </citation>
    <scope>NUCLEOTIDE SEQUENCE [LARGE SCALE GENOMIC DNA]</scope>
</reference>
<evidence type="ECO:0000313" key="1">
    <source>
        <dbReference type="EMBL" id="VDM83997.1"/>
    </source>
</evidence>
<accession>A0A3P7K6E1</accession>
<gene>
    <name evidence="1" type="ORF">SVUK_LOCUS18995</name>
</gene>
<sequence length="156" mass="17606">MADRVGFFFENLLTILFLSGGIKALSGRPLQKTMLRYCTLFGLLIALVCSSPKQGKKDRWCSRCLGDTDLDTYLRSVITKKFQALAIRQFTYDYDLESLAKLVLATSKRPNVEKKLGLARLDLNMKGECSLRGVSQYVQPGWETMIAEVRAIRDAD</sequence>
<proteinExistence type="predicted"/>
<dbReference type="EMBL" id="UYYB01126788">
    <property type="protein sequence ID" value="VDM83997.1"/>
    <property type="molecule type" value="Genomic_DNA"/>
</dbReference>
<name>A0A3P7K6E1_STRVU</name>
<protein>
    <submittedName>
        <fullName evidence="1">Uncharacterized protein</fullName>
    </submittedName>
</protein>